<dbReference type="AlphaFoldDB" id="A0A8J3Y5P0"/>
<dbReference type="Gene3D" id="3.40.50.720">
    <property type="entry name" value="NAD(P)-binding Rossmann-like Domain"/>
    <property type="match status" value="1"/>
</dbReference>
<comment type="caution">
    <text evidence="1">The sequence shown here is derived from an EMBL/GenBank/DDBJ whole genome shotgun (WGS) entry which is preliminary data.</text>
</comment>
<evidence type="ECO:0000313" key="2">
    <source>
        <dbReference type="Proteomes" id="UP000652013"/>
    </source>
</evidence>
<dbReference type="Proteomes" id="UP000652013">
    <property type="component" value="Unassembled WGS sequence"/>
</dbReference>
<dbReference type="InterPro" id="IPR002347">
    <property type="entry name" value="SDR_fam"/>
</dbReference>
<dbReference type="InterPro" id="IPR036291">
    <property type="entry name" value="NAD(P)-bd_dom_sf"/>
</dbReference>
<name>A0A8J3Y5P0_9ACTN</name>
<accession>A0A8J3Y5P0</accession>
<organism evidence="1 2">
    <name type="scientific">Spirilliplanes yamanashiensis</name>
    <dbReference type="NCBI Taxonomy" id="42233"/>
    <lineage>
        <taxon>Bacteria</taxon>
        <taxon>Bacillati</taxon>
        <taxon>Actinomycetota</taxon>
        <taxon>Actinomycetes</taxon>
        <taxon>Micromonosporales</taxon>
        <taxon>Micromonosporaceae</taxon>
        <taxon>Spirilliplanes</taxon>
    </lineage>
</organism>
<dbReference type="RefSeq" id="WP_203937108.1">
    <property type="nucleotide sequence ID" value="NZ_BAAAGJ010000005.1"/>
</dbReference>
<gene>
    <name evidence="1" type="ORF">Sya03_11320</name>
</gene>
<proteinExistence type="predicted"/>
<dbReference type="SUPFAM" id="SSF51735">
    <property type="entry name" value="NAD(P)-binding Rossmann-fold domains"/>
    <property type="match status" value="1"/>
</dbReference>
<dbReference type="EMBL" id="BOOY01000006">
    <property type="protein sequence ID" value="GIJ01780.1"/>
    <property type="molecule type" value="Genomic_DNA"/>
</dbReference>
<evidence type="ECO:0000313" key="1">
    <source>
        <dbReference type="EMBL" id="GIJ01780.1"/>
    </source>
</evidence>
<dbReference type="PRINTS" id="PR00081">
    <property type="entry name" value="GDHRDH"/>
</dbReference>
<dbReference type="PANTHER" id="PTHR44147:SF2">
    <property type="entry name" value="DEHYDROGENASE_REDUCTASE SDR FAMILY MEMBER 1"/>
    <property type="match status" value="1"/>
</dbReference>
<keyword evidence="2" id="KW-1185">Reference proteome</keyword>
<dbReference type="PANTHER" id="PTHR44147">
    <property type="entry name" value="DEHYDROGENASE/REDUCTASE SDR FAMILY MEMBER 1"/>
    <property type="match status" value="1"/>
</dbReference>
<protein>
    <submittedName>
        <fullName evidence="1">Oxidoreductase</fullName>
    </submittedName>
</protein>
<sequence>MTQQRVAVVTGASRGVGKGIAVELGAAGHVVYVTGRSTDGRVTYPSVGGTVEETARAVTAAGGRGVGVVCDHTDDAQVAALFDRVRQESGGLDVLVNNVWGGYAAYHEDRYADMSGPFWEQPLSVWDDMFAAGVRAHYAATVLAVPLLRPGSLVATVSFFPGSYPSADDQVAYSVAKAADDRLVAATAAQLEPRGVTAVGVYPGLVRTEGVMRAADYFDLSNSESPRFVGRAVAALAADPDVARHRGRCLVVAELAERYGFTDVDGTRAMSAREHFAQRPPLLDGA</sequence>
<dbReference type="Pfam" id="PF00106">
    <property type="entry name" value="adh_short"/>
    <property type="match status" value="1"/>
</dbReference>
<reference evidence="1" key="1">
    <citation type="submission" date="2021-01" db="EMBL/GenBank/DDBJ databases">
        <title>Whole genome shotgun sequence of Spirilliplanes yamanashiensis NBRC 15828.</title>
        <authorList>
            <person name="Komaki H."/>
            <person name="Tamura T."/>
        </authorList>
    </citation>
    <scope>NUCLEOTIDE SEQUENCE</scope>
    <source>
        <strain evidence="1">NBRC 15828</strain>
    </source>
</reference>